<dbReference type="EMBL" id="NDYR01000008">
    <property type="protein sequence ID" value="OUT18428.1"/>
    <property type="molecule type" value="Genomic_DNA"/>
</dbReference>
<dbReference type="InterPro" id="IPR010982">
    <property type="entry name" value="Lambda_DNA-bd_dom_sf"/>
</dbReference>
<feature type="domain" description="Peptidase S24/S26A/S26B/S26C" evidence="4">
    <location>
        <begin position="115"/>
        <end position="207"/>
    </location>
</feature>
<evidence type="ECO:0000313" key="5">
    <source>
        <dbReference type="EMBL" id="OUT18428.1"/>
    </source>
</evidence>
<organism evidence="5 6">
    <name type="scientific">Campylobacter concisus</name>
    <dbReference type="NCBI Taxonomy" id="199"/>
    <lineage>
        <taxon>Bacteria</taxon>
        <taxon>Pseudomonadati</taxon>
        <taxon>Campylobacterota</taxon>
        <taxon>Epsilonproteobacteria</taxon>
        <taxon>Campylobacterales</taxon>
        <taxon>Campylobacteraceae</taxon>
        <taxon>Campylobacter</taxon>
    </lineage>
</organism>
<keyword evidence="2" id="KW-0238">DNA-binding</keyword>
<keyword evidence="3" id="KW-0804">Transcription</keyword>
<evidence type="ECO:0000256" key="1">
    <source>
        <dbReference type="ARBA" id="ARBA00023015"/>
    </source>
</evidence>
<evidence type="ECO:0000256" key="2">
    <source>
        <dbReference type="ARBA" id="ARBA00023125"/>
    </source>
</evidence>
<comment type="caution">
    <text evidence="5">The sequence shown here is derived from an EMBL/GenBank/DDBJ whole genome shotgun (WGS) entry which is preliminary data.</text>
</comment>
<protein>
    <recommendedName>
        <fullName evidence="4">Peptidase S24/S26A/S26B/S26C domain-containing protein</fullName>
    </recommendedName>
</protein>
<dbReference type="Proteomes" id="UP000196534">
    <property type="component" value="Unassembled WGS sequence"/>
</dbReference>
<proteinExistence type="predicted"/>
<evidence type="ECO:0000256" key="3">
    <source>
        <dbReference type="ARBA" id="ARBA00023163"/>
    </source>
</evidence>
<dbReference type="GO" id="GO:0003677">
    <property type="term" value="F:DNA binding"/>
    <property type="evidence" value="ECO:0007669"/>
    <property type="project" value="UniProtKB-KW"/>
</dbReference>
<dbReference type="Gene3D" id="2.10.109.10">
    <property type="entry name" value="Umud Fragment, subunit A"/>
    <property type="match status" value="1"/>
</dbReference>
<dbReference type="CDD" id="cd06529">
    <property type="entry name" value="S24_LexA-like"/>
    <property type="match status" value="1"/>
</dbReference>
<dbReference type="Gene3D" id="1.10.260.40">
    <property type="entry name" value="lambda repressor-like DNA-binding domains"/>
    <property type="match status" value="1"/>
</dbReference>
<sequence>MNMNEVTERLKDILATEGKKNIKDGDVAIELGINPNSYAQMKFRNAVPYKKIMDFLVKRKISINLFFYNQEGKSLDESEKRYKTLRLFNVRASLGGGGWNENEDFDEVVMDNKILNKFSNCSGPYPVDIIPAQGDSMEPHLCNGDLCMIARGVPYKDGNVYAVNTPEGLVIKECYKQGEELMLVSYNPIYTPMRFYQCECQIVGRFVGLLRDMKHID</sequence>
<dbReference type="SUPFAM" id="SSF51306">
    <property type="entry name" value="LexA/Signal peptidase"/>
    <property type="match status" value="1"/>
</dbReference>
<reference evidence="5 6" key="1">
    <citation type="submission" date="2017-04" db="EMBL/GenBank/DDBJ databases">
        <title>Complete genome of Campylobacter concisus ATCC 33237T and draft genomes for an additional eight well characterized C. concisus strains.</title>
        <authorList>
            <person name="Cornelius A.J."/>
            <person name="Miller W.G."/>
            <person name="Lastovica A.J."/>
            <person name="On S.L."/>
            <person name="French N.P."/>
            <person name="Vandenberg O."/>
            <person name="Biggs P.J."/>
        </authorList>
    </citation>
    <scope>NUCLEOTIDE SEQUENCE [LARGE SCALE GENOMIC DNA]</scope>
    <source>
        <strain evidence="5 6">Lasto205.94</strain>
    </source>
</reference>
<name>A0A1Y5NC21_9BACT</name>
<dbReference type="PANTHER" id="PTHR40661:SF1">
    <property type="entry name" value="HTH CRO_C1-TYPE DOMAIN-CONTAINING PROTEIN"/>
    <property type="match status" value="1"/>
</dbReference>
<dbReference type="AlphaFoldDB" id="A0A1Y5NC21"/>
<dbReference type="InterPro" id="IPR015927">
    <property type="entry name" value="Peptidase_S24_S26A/B/C"/>
</dbReference>
<evidence type="ECO:0000259" key="4">
    <source>
        <dbReference type="Pfam" id="PF00717"/>
    </source>
</evidence>
<dbReference type="Pfam" id="PF00717">
    <property type="entry name" value="Peptidase_S24"/>
    <property type="match status" value="1"/>
</dbReference>
<keyword evidence="1" id="KW-0805">Transcription regulation</keyword>
<evidence type="ECO:0000313" key="6">
    <source>
        <dbReference type="Proteomes" id="UP000196534"/>
    </source>
</evidence>
<dbReference type="InterPro" id="IPR036286">
    <property type="entry name" value="LexA/Signal_pep-like_sf"/>
</dbReference>
<dbReference type="PANTHER" id="PTHR40661">
    <property type="match status" value="1"/>
</dbReference>
<dbReference type="InterPro" id="IPR039418">
    <property type="entry name" value="LexA-like"/>
</dbReference>
<gene>
    <name evidence="5" type="ORF">B9N61_05690</name>
</gene>
<accession>A0A1Y5NC21</accession>